<evidence type="ECO:0000256" key="2">
    <source>
        <dbReference type="ARBA" id="ARBA00022801"/>
    </source>
</evidence>
<evidence type="ECO:0000313" key="6">
    <source>
        <dbReference type="Proteomes" id="UP000489600"/>
    </source>
</evidence>
<organism evidence="5 6">
    <name type="scientific">Arabis nemorensis</name>
    <dbReference type="NCBI Taxonomy" id="586526"/>
    <lineage>
        <taxon>Eukaryota</taxon>
        <taxon>Viridiplantae</taxon>
        <taxon>Streptophyta</taxon>
        <taxon>Embryophyta</taxon>
        <taxon>Tracheophyta</taxon>
        <taxon>Spermatophyta</taxon>
        <taxon>Magnoliopsida</taxon>
        <taxon>eudicotyledons</taxon>
        <taxon>Gunneridae</taxon>
        <taxon>Pentapetalae</taxon>
        <taxon>rosids</taxon>
        <taxon>malvids</taxon>
        <taxon>Brassicales</taxon>
        <taxon>Brassicaceae</taxon>
        <taxon>Arabideae</taxon>
        <taxon>Arabis</taxon>
    </lineage>
</organism>
<evidence type="ECO:0000313" key="5">
    <source>
        <dbReference type="EMBL" id="VVB06084.1"/>
    </source>
</evidence>
<dbReference type="PROSITE" id="PS50802">
    <property type="entry name" value="OTU"/>
    <property type="match status" value="1"/>
</dbReference>
<keyword evidence="2 3" id="KW-0378">Hydrolase</keyword>
<feature type="domain" description="OTU" evidence="4">
    <location>
        <begin position="167"/>
        <end position="305"/>
    </location>
</feature>
<dbReference type="CDD" id="cd22760">
    <property type="entry name" value="OTU_plant_OTU4-like"/>
    <property type="match status" value="1"/>
</dbReference>
<evidence type="ECO:0000256" key="3">
    <source>
        <dbReference type="RuleBase" id="RU367104"/>
    </source>
</evidence>
<keyword evidence="3" id="KW-0788">Thiol protease</keyword>
<evidence type="ECO:0000259" key="4">
    <source>
        <dbReference type="PROSITE" id="PS50802"/>
    </source>
</evidence>
<keyword evidence="3" id="KW-0963">Cytoplasm</keyword>
<dbReference type="GO" id="GO:0016579">
    <property type="term" value="P:protein deubiquitination"/>
    <property type="evidence" value="ECO:0007669"/>
    <property type="project" value="TreeGrafter"/>
</dbReference>
<dbReference type="GO" id="GO:0005634">
    <property type="term" value="C:nucleus"/>
    <property type="evidence" value="ECO:0007669"/>
    <property type="project" value="TreeGrafter"/>
</dbReference>
<comment type="subcellular location">
    <subcellularLocation>
        <location evidence="3">Cytoplasm</location>
    </subcellularLocation>
</comment>
<keyword evidence="3" id="KW-0833">Ubl conjugation pathway</keyword>
<accession>A0A565BXK7</accession>
<dbReference type="PANTHER" id="PTHR13312:SF5">
    <property type="entry name" value="UBIQUITIN THIOESTERASE OTU"/>
    <property type="match status" value="1"/>
</dbReference>
<dbReference type="SUPFAM" id="SSF54001">
    <property type="entry name" value="Cysteine proteinases"/>
    <property type="match status" value="1"/>
</dbReference>
<reference evidence="5" key="1">
    <citation type="submission" date="2019-07" db="EMBL/GenBank/DDBJ databases">
        <authorList>
            <person name="Dittberner H."/>
        </authorList>
    </citation>
    <scope>NUCLEOTIDE SEQUENCE [LARGE SCALE GENOMIC DNA]</scope>
</reference>
<dbReference type="Pfam" id="PF02338">
    <property type="entry name" value="OTU"/>
    <property type="match status" value="1"/>
</dbReference>
<dbReference type="AlphaFoldDB" id="A0A565BXK7"/>
<name>A0A565BXK7_9BRAS</name>
<dbReference type="InterPro" id="IPR038765">
    <property type="entry name" value="Papain-like_cys_pep_sf"/>
</dbReference>
<dbReference type="OrthoDB" id="409956at2759"/>
<keyword evidence="3" id="KW-0645">Protease</keyword>
<protein>
    <recommendedName>
        <fullName evidence="3">Ubiquitin thioesterase OTU</fullName>
        <ecNumber evidence="3">3.4.19.12</ecNumber>
    </recommendedName>
</protein>
<evidence type="ECO:0000256" key="1">
    <source>
        <dbReference type="ARBA" id="ARBA00000707"/>
    </source>
</evidence>
<dbReference type="PANTHER" id="PTHR13312">
    <property type="entry name" value="HIV-INDUCED PROTEIN-7-LIKE PROTEASE"/>
    <property type="match status" value="1"/>
</dbReference>
<dbReference type="FunFam" id="3.90.70.80:FF:000007">
    <property type="entry name" value="OTU domain-containing protein"/>
    <property type="match status" value="1"/>
</dbReference>
<dbReference type="GO" id="GO:0036503">
    <property type="term" value="P:ERAD pathway"/>
    <property type="evidence" value="ECO:0007669"/>
    <property type="project" value="TreeGrafter"/>
</dbReference>
<comment type="caution">
    <text evidence="5">The sequence shown here is derived from an EMBL/GenBank/DDBJ whole genome shotgun (WGS) entry which is preliminary data.</text>
</comment>
<proteinExistence type="predicted"/>
<sequence>MMICYSPITTCSRNVIHIKKHLGTRLYGVVAQGSYKFGCCGFFSGLPKRSYAGFRVSVSNRPSSWLDKGLCGSVLINRSTVGSKGKLEVSFLIPDAKMKCSEIKDNMRNLYWYSRFAYTGAIVSLLVCYSSTSQSAYAEASRDKGDNNSSDMYNDKFHHGKRVYTDYSVIGIPGDGRCLFRSVAHGFCLRSGKSAPSENRQRQLADELRTEVADEFIKRRQETEWFVEGDFDTYVTQIREPHVWGGEPELFMASHVLQMPITVYMKDEKAGGLISIAEYGQEYGKEDPIRVLYHGFGHYDALLIHECKTSIPKSKL</sequence>
<comment type="catalytic activity">
    <reaction evidence="1 3">
        <text>Thiol-dependent hydrolysis of ester, thioester, amide, peptide and isopeptide bonds formed by the C-terminal Gly of ubiquitin (a 76-residue protein attached to proteins as an intracellular targeting signal).</text>
        <dbReference type="EC" id="3.4.19.12"/>
    </reaction>
</comment>
<dbReference type="InterPro" id="IPR003323">
    <property type="entry name" value="OTU_dom"/>
</dbReference>
<keyword evidence="6" id="KW-1185">Reference proteome</keyword>
<dbReference type="GO" id="GO:0030968">
    <property type="term" value="P:endoplasmic reticulum unfolded protein response"/>
    <property type="evidence" value="ECO:0007669"/>
    <property type="project" value="TreeGrafter"/>
</dbReference>
<dbReference type="EC" id="3.4.19.12" evidence="3"/>
<dbReference type="Gene3D" id="3.90.70.80">
    <property type="match status" value="1"/>
</dbReference>
<dbReference type="InterPro" id="IPR047947">
    <property type="entry name" value="OTU4_OTU"/>
</dbReference>
<dbReference type="EMBL" id="CABITT030000005">
    <property type="protein sequence ID" value="VVB06084.1"/>
    <property type="molecule type" value="Genomic_DNA"/>
</dbReference>
<comment type="function">
    <text evidence="3">Hydrolase that can remove conjugated ubiquitin from proteins and may therefore play an important regulatory role at the level of protein turnover by preventing degradation.</text>
</comment>
<dbReference type="GO" id="GO:0005829">
    <property type="term" value="C:cytosol"/>
    <property type="evidence" value="ECO:0007669"/>
    <property type="project" value="TreeGrafter"/>
</dbReference>
<dbReference type="GO" id="GO:0004843">
    <property type="term" value="F:cysteine-type deubiquitinase activity"/>
    <property type="evidence" value="ECO:0007669"/>
    <property type="project" value="UniProtKB-UniRule"/>
</dbReference>
<dbReference type="Proteomes" id="UP000489600">
    <property type="component" value="Unassembled WGS sequence"/>
</dbReference>
<gene>
    <name evidence="5" type="ORF">ANE_LOCUS16528</name>
</gene>